<protein>
    <submittedName>
        <fullName evidence="2">Uncharacterized protein</fullName>
    </submittedName>
</protein>
<feature type="region of interest" description="Disordered" evidence="1">
    <location>
        <begin position="1"/>
        <end position="51"/>
    </location>
</feature>
<keyword evidence="3" id="KW-1185">Reference proteome</keyword>
<feature type="compositionally biased region" description="Basic and acidic residues" evidence="1">
    <location>
        <begin position="1"/>
        <end position="20"/>
    </location>
</feature>
<evidence type="ECO:0000313" key="3">
    <source>
        <dbReference type="Proteomes" id="UP001418222"/>
    </source>
</evidence>
<evidence type="ECO:0000313" key="2">
    <source>
        <dbReference type="EMBL" id="KAK8942626.1"/>
    </source>
</evidence>
<accession>A0AAP0BKH5</accession>
<feature type="compositionally biased region" description="Basic and acidic residues" evidence="1">
    <location>
        <begin position="30"/>
        <end position="44"/>
    </location>
</feature>
<name>A0AAP0BKH5_9ASPA</name>
<dbReference type="EMBL" id="JBBWWQ010000007">
    <property type="protein sequence ID" value="KAK8942626.1"/>
    <property type="molecule type" value="Genomic_DNA"/>
</dbReference>
<organism evidence="2 3">
    <name type="scientific">Platanthera zijinensis</name>
    <dbReference type="NCBI Taxonomy" id="2320716"/>
    <lineage>
        <taxon>Eukaryota</taxon>
        <taxon>Viridiplantae</taxon>
        <taxon>Streptophyta</taxon>
        <taxon>Embryophyta</taxon>
        <taxon>Tracheophyta</taxon>
        <taxon>Spermatophyta</taxon>
        <taxon>Magnoliopsida</taxon>
        <taxon>Liliopsida</taxon>
        <taxon>Asparagales</taxon>
        <taxon>Orchidaceae</taxon>
        <taxon>Orchidoideae</taxon>
        <taxon>Orchideae</taxon>
        <taxon>Orchidinae</taxon>
        <taxon>Platanthera</taxon>
    </lineage>
</organism>
<dbReference type="Proteomes" id="UP001418222">
    <property type="component" value="Unassembled WGS sequence"/>
</dbReference>
<sequence length="51" mass="5490">MASDDRHDENPTRDKGKGKVGEPSTSVPDPARRTQAEAVRRPVEDVVSSTG</sequence>
<evidence type="ECO:0000256" key="1">
    <source>
        <dbReference type="SAM" id="MobiDB-lite"/>
    </source>
</evidence>
<dbReference type="AlphaFoldDB" id="A0AAP0BKH5"/>
<comment type="caution">
    <text evidence="2">The sequence shown here is derived from an EMBL/GenBank/DDBJ whole genome shotgun (WGS) entry which is preliminary data.</text>
</comment>
<proteinExistence type="predicted"/>
<gene>
    <name evidence="2" type="ORF">KSP39_PZI008944</name>
</gene>
<reference evidence="2 3" key="1">
    <citation type="journal article" date="2022" name="Nat. Plants">
        <title>Genomes of leafy and leafless Platanthera orchids illuminate the evolution of mycoheterotrophy.</title>
        <authorList>
            <person name="Li M.H."/>
            <person name="Liu K.W."/>
            <person name="Li Z."/>
            <person name="Lu H.C."/>
            <person name="Ye Q.L."/>
            <person name="Zhang D."/>
            <person name="Wang J.Y."/>
            <person name="Li Y.F."/>
            <person name="Zhong Z.M."/>
            <person name="Liu X."/>
            <person name="Yu X."/>
            <person name="Liu D.K."/>
            <person name="Tu X.D."/>
            <person name="Liu B."/>
            <person name="Hao Y."/>
            <person name="Liao X.Y."/>
            <person name="Jiang Y.T."/>
            <person name="Sun W.H."/>
            <person name="Chen J."/>
            <person name="Chen Y.Q."/>
            <person name="Ai Y."/>
            <person name="Zhai J.W."/>
            <person name="Wu S.S."/>
            <person name="Zhou Z."/>
            <person name="Hsiao Y.Y."/>
            <person name="Wu W.L."/>
            <person name="Chen Y.Y."/>
            <person name="Lin Y.F."/>
            <person name="Hsu J.L."/>
            <person name="Li C.Y."/>
            <person name="Wang Z.W."/>
            <person name="Zhao X."/>
            <person name="Zhong W.Y."/>
            <person name="Ma X.K."/>
            <person name="Ma L."/>
            <person name="Huang J."/>
            <person name="Chen G.Z."/>
            <person name="Huang M.Z."/>
            <person name="Huang L."/>
            <person name="Peng D.H."/>
            <person name="Luo Y.B."/>
            <person name="Zou S.Q."/>
            <person name="Chen S.P."/>
            <person name="Lan S."/>
            <person name="Tsai W.C."/>
            <person name="Van de Peer Y."/>
            <person name="Liu Z.J."/>
        </authorList>
    </citation>
    <scope>NUCLEOTIDE SEQUENCE [LARGE SCALE GENOMIC DNA]</scope>
    <source>
        <strain evidence="2">Lor287</strain>
    </source>
</reference>